<keyword evidence="3" id="KW-1185">Reference proteome</keyword>
<proteinExistence type="inferred from homology"/>
<dbReference type="InterPro" id="IPR002347">
    <property type="entry name" value="SDR_fam"/>
</dbReference>
<comment type="similarity">
    <text evidence="1">Belongs to the short-chain dehydrogenases/reductases (SDR) family.</text>
</comment>
<dbReference type="CDD" id="cd05233">
    <property type="entry name" value="SDR_c"/>
    <property type="match status" value="1"/>
</dbReference>
<evidence type="ECO:0000313" key="2">
    <source>
        <dbReference type="EMBL" id="KKO72852.1"/>
    </source>
</evidence>
<dbReference type="PRINTS" id="PR00080">
    <property type="entry name" value="SDRFAMILY"/>
</dbReference>
<dbReference type="STRING" id="206506.AAV32_00355"/>
<dbReference type="Proteomes" id="UP000078084">
    <property type="component" value="Unassembled WGS sequence"/>
</dbReference>
<accession>A0A171KVD5</accession>
<dbReference type="PANTHER" id="PTHR42760">
    <property type="entry name" value="SHORT-CHAIN DEHYDROGENASES/REDUCTASES FAMILY MEMBER"/>
    <property type="match status" value="1"/>
</dbReference>
<evidence type="ECO:0000313" key="3">
    <source>
        <dbReference type="Proteomes" id="UP000078084"/>
    </source>
</evidence>
<reference evidence="2 3" key="1">
    <citation type="submission" date="2015-04" db="EMBL/GenBank/DDBJ databases">
        <title>Genome sequence of Kerstersia gyiorum CG1.</title>
        <authorList>
            <person name="Greninger A.L."/>
            <person name="Kozyreva V."/>
            <person name="Chaturvedi V."/>
        </authorList>
    </citation>
    <scope>NUCLEOTIDE SEQUENCE [LARGE SCALE GENOMIC DNA]</scope>
    <source>
        <strain evidence="2 3">CG1</strain>
    </source>
</reference>
<evidence type="ECO:0000256" key="1">
    <source>
        <dbReference type="ARBA" id="ARBA00006484"/>
    </source>
</evidence>
<dbReference type="PROSITE" id="PS00061">
    <property type="entry name" value="ADH_SHORT"/>
    <property type="match status" value="1"/>
</dbReference>
<dbReference type="InterPro" id="IPR020904">
    <property type="entry name" value="Sc_DH/Rdtase_CS"/>
</dbReference>
<dbReference type="PRINTS" id="PR00081">
    <property type="entry name" value="GDHRDH"/>
</dbReference>
<sequence length="262" mass="26972">MDEHTGDAWRGLRVMVSAGASGIGLAIAQAFARAGARVHISDIAAGPLAVALETLPGGGACVADASDAAAVDSWFRTALADLGGLDVLVNNAGIAGPTAGIENIEPEQWDQVMAVNLRSQFLCTRLAVPALRQSGRGVIINLSSVAGRLGYPLRTPYAASKWAVVGLTQSLALELGGDDITVNAILPGIVDSERSRTVTETKARARGVSVAEQEALILGNVALHRKVPLQDVAATALFLASPAGRSFTGQNFNVCAGIQTLI</sequence>
<dbReference type="Gene3D" id="3.40.50.720">
    <property type="entry name" value="NAD(P)-binding Rossmann-like Domain"/>
    <property type="match status" value="1"/>
</dbReference>
<protein>
    <submittedName>
        <fullName evidence="2">3-ketoacyl-ACP reductase</fullName>
    </submittedName>
</protein>
<name>A0A171KVD5_9BURK</name>
<dbReference type="EMBL" id="LBNE01000001">
    <property type="protein sequence ID" value="KKO72852.1"/>
    <property type="molecule type" value="Genomic_DNA"/>
</dbReference>
<comment type="caution">
    <text evidence="2">The sequence shown here is derived from an EMBL/GenBank/DDBJ whole genome shotgun (WGS) entry which is preliminary data.</text>
</comment>
<dbReference type="FunFam" id="3.40.50.720:FF:000084">
    <property type="entry name" value="Short-chain dehydrogenase reductase"/>
    <property type="match status" value="1"/>
</dbReference>
<dbReference type="InterPro" id="IPR036291">
    <property type="entry name" value="NAD(P)-bd_dom_sf"/>
</dbReference>
<dbReference type="RefSeq" id="WP_068366305.1">
    <property type="nucleotide sequence ID" value="NZ_LBNE01000001.1"/>
</dbReference>
<dbReference type="Pfam" id="PF13561">
    <property type="entry name" value="adh_short_C2"/>
    <property type="match status" value="1"/>
</dbReference>
<organism evidence="2 3">
    <name type="scientific">Kerstersia gyiorum</name>
    <dbReference type="NCBI Taxonomy" id="206506"/>
    <lineage>
        <taxon>Bacteria</taxon>
        <taxon>Pseudomonadati</taxon>
        <taxon>Pseudomonadota</taxon>
        <taxon>Betaproteobacteria</taxon>
        <taxon>Burkholderiales</taxon>
        <taxon>Alcaligenaceae</taxon>
        <taxon>Kerstersia</taxon>
    </lineage>
</organism>
<dbReference type="GO" id="GO:0016616">
    <property type="term" value="F:oxidoreductase activity, acting on the CH-OH group of donors, NAD or NADP as acceptor"/>
    <property type="evidence" value="ECO:0007669"/>
    <property type="project" value="TreeGrafter"/>
</dbReference>
<dbReference type="NCBIfam" id="NF009466">
    <property type="entry name" value="PRK12826.1-2"/>
    <property type="match status" value="1"/>
</dbReference>
<gene>
    <name evidence="2" type="ORF">AAV32_00355</name>
</gene>
<dbReference type="SUPFAM" id="SSF51735">
    <property type="entry name" value="NAD(P)-binding Rossmann-fold domains"/>
    <property type="match status" value="1"/>
</dbReference>
<dbReference type="AlphaFoldDB" id="A0A171KVD5"/>